<dbReference type="PANTHER" id="PTHR23508:SF10">
    <property type="entry name" value="CARBOXYLIC ACID TRANSPORTER PROTEIN HOMOLOG"/>
    <property type="match status" value="1"/>
</dbReference>
<keyword evidence="2 5" id="KW-0812">Transmembrane</keyword>
<evidence type="ECO:0000256" key="2">
    <source>
        <dbReference type="ARBA" id="ARBA00022692"/>
    </source>
</evidence>
<proteinExistence type="predicted"/>
<dbReference type="EMBL" id="NEXE01000019">
    <property type="protein sequence ID" value="PSN91716.1"/>
    <property type="molecule type" value="Genomic_DNA"/>
</dbReference>
<dbReference type="InterPro" id="IPR005829">
    <property type="entry name" value="Sugar_transporter_CS"/>
</dbReference>
<keyword evidence="4 5" id="KW-0472">Membrane</keyword>
<dbReference type="PROSITE" id="PS00216">
    <property type="entry name" value="SUGAR_TRANSPORT_1"/>
    <property type="match status" value="1"/>
</dbReference>
<feature type="transmembrane region" description="Helical" evidence="5">
    <location>
        <begin position="71"/>
        <end position="90"/>
    </location>
</feature>
<evidence type="ECO:0000313" key="8">
    <source>
        <dbReference type="Proteomes" id="UP000240322"/>
    </source>
</evidence>
<gene>
    <name evidence="7" type="ORF">B9Q03_03440</name>
</gene>
<evidence type="ECO:0000259" key="6">
    <source>
        <dbReference type="PROSITE" id="PS50850"/>
    </source>
</evidence>
<evidence type="ECO:0000256" key="5">
    <source>
        <dbReference type="SAM" id="Phobius"/>
    </source>
</evidence>
<dbReference type="Pfam" id="PF07690">
    <property type="entry name" value="MFS_1"/>
    <property type="match status" value="1"/>
</dbReference>
<dbReference type="PANTHER" id="PTHR23508">
    <property type="entry name" value="CARBOXYLIC ACID TRANSPORTER PROTEIN HOMOLOG"/>
    <property type="match status" value="1"/>
</dbReference>
<dbReference type="InterPro" id="IPR011701">
    <property type="entry name" value="MFS"/>
</dbReference>
<dbReference type="Gene3D" id="1.20.1250.20">
    <property type="entry name" value="MFS general substrate transporter like domains"/>
    <property type="match status" value="2"/>
</dbReference>
<evidence type="ECO:0000313" key="7">
    <source>
        <dbReference type="EMBL" id="PSN91716.1"/>
    </source>
</evidence>
<feature type="transmembrane region" description="Helical" evidence="5">
    <location>
        <begin position="42"/>
        <end position="64"/>
    </location>
</feature>
<dbReference type="SUPFAM" id="SSF103473">
    <property type="entry name" value="MFS general substrate transporter"/>
    <property type="match status" value="1"/>
</dbReference>
<feature type="transmembrane region" description="Helical" evidence="5">
    <location>
        <begin position="96"/>
        <end position="117"/>
    </location>
</feature>
<dbReference type="Proteomes" id="UP000240322">
    <property type="component" value="Unassembled WGS sequence"/>
</dbReference>
<accession>A0A2R6AZD0</accession>
<evidence type="ECO:0000256" key="3">
    <source>
        <dbReference type="ARBA" id="ARBA00022989"/>
    </source>
</evidence>
<feature type="transmembrane region" description="Helical" evidence="5">
    <location>
        <begin position="290"/>
        <end position="307"/>
    </location>
</feature>
<dbReference type="InterPro" id="IPR036259">
    <property type="entry name" value="MFS_trans_sf"/>
</dbReference>
<dbReference type="AlphaFoldDB" id="A0A2R6AZD0"/>
<protein>
    <submittedName>
        <fullName evidence="7">MFS transporter</fullName>
    </submittedName>
</protein>
<feature type="transmembrane region" description="Helical" evidence="5">
    <location>
        <begin position="197"/>
        <end position="220"/>
    </location>
</feature>
<evidence type="ECO:0000256" key="4">
    <source>
        <dbReference type="ARBA" id="ARBA00023136"/>
    </source>
</evidence>
<feature type="transmembrane region" description="Helical" evidence="5">
    <location>
        <begin position="155"/>
        <end position="176"/>
    </location>
</feature>
<organism evidence="7 8">
    <name type="scientific">Candidatus Marsarchaeota G2 archaeon OSP_D</name>
    <dbReference type="NCBI Taxonomy" id="1978157"/>
    <lineage>
        <taxon>Archaea</taxon>
        <taxon>Candidatus Marsarchaeota</taxon>
        <taxon>Candidatus Marsarchaeota group 2</taxon>
    </lineage>
</organism>
<reference evidence="7 8" key="1">
    <citation type="submission" date="2017-04" db="EMBL/GenBank/DDBJ databases">
        <title>Novel microbial lineages endemic to geothermal iron-oxide mats fill important gaps in the evolutionary history of Archaea.</title>
        <authorList>
            <person name="Jay Z.J."/>
            <person name="Beam J.P."/>
            <person name="Dlakic M."/>
            <person name="Rusch D.B."/>
            <person name="Kozubal M.A."/>
            <person name="Inskeep W.P."/>
        </authorList>
    </citation>
    <scope>NUCLEOTIDE SEQUENCE [LARGE SCALE GENOMIC DNA]</scope>
    <source>
        <strain evidence="7">OSP_D</strain>
    </source>
</reference>
<comment type="subcellular location">
    <subcellularLocation>
        <location evidence="1">Membrane</location>
        <topology evidence="1">Multi-pass membrane protein</topology>
    </subcellularLocation>
</comment>
<evidence type="ECO:0000256" key="1">
    <source>
        <dbReference type="ARBA" id="ARBA00004141"/>
    </source>
</evidence>
<name>A0A2R6AZD0_9ARCH</name>
<feature type="domain" description="Major facilitator superfamily (MFS) profile" evidence="6">
    <location>
        <begin position="1"/>
        <end position="374"/>
    </location>
</feature>
<dbReference type="GO" id="GO:0046943">
    <property type="term" value="F:carboxylic acid transmembrane transporter activity"/>
    <property type="evidence" value="ECO:0007669"/>
    <property type="project" value="TreeGrafter"/>
</dbReference>
<feature type="transmembrane region" description="Helical" evidence="5">
    <location>
        <begin position="232"/>
        <end position="251"/>
    </location>
</feature>
<keyword evidence="3 5" id="KW-1133">Transmembrane helix</keyword>
<dbReference type="GO" id="GO:0005886">
    <property type="term" value="C:plasma membrane"/>
    <property type="evidence" value="ECO:0007669"/>
    <property type="project" value="TreeGrafter"/>
</dbReference>
<feature type="transmembrane region" description="Helical" evidence="5">
    <location>
        <begin position="129"/>
        <end position="149"/>
    </location>
</feature>
<comment type="caution">
    <text evidence="7">The sequence shown here is derived from an EMBL/GenBank/DDBJ whole genome shotgun (WGS) entry which is preliminary data.</text>
</comment>
<dbReference type="InterPro" id="IPR020846">
    <property type="entry name" value="MFS_dom"/>
</dbReference>
<feature type="transmembrane region" description="Helical" evidence="5">
    <location>
        <begin position="263"/>
        <end position="284"/>
    </location>
</feature>
<feature type="transmembrane region" description="Helical" evidence="5">
    <location>
        <begin position="327"/>
        <end position="346"/>
    </location>
</feature>
<sequence length="386" mass="40883">MNECSVKAGLTSLLVVFLLSAAAVYSISFVLPNVILEFGSAAAFSVPLSWVGGAVGGVVLSMVGDVRSRKYALLVSILLFTLPLGLNIRMGSLIELLAVWFLIGFGVNGENGLSYVYAAELSSPQKRGFIGSVMQGLYYLGGITDLVLASYTHGISTYFLILFSVGLISLPLWFFIPESGAHSVKRFRSGTLLHDGRLMGTTVFGSLFAVGSFLFLVPLVSLSYTYLSGLGLPAYRVLLVGLSVGLVGFAVSGRVSDRLGRRLTTYLFAGLSGIFAAILFLNVSPLIDEASIIALMLGSSFFAYFGVWMSEIYPAEIRATGTNTTLFLGRLLGGGFGVSLVLLLPFSLGRSLSLALIASSILVLTSTTQLPETVSGRQADANSQVP</sequence>
<dbReference type="PROSITE" id="PS50850">
    <property type="entry name" value="MFS"/>
    <property type="match status" value="1"/>
</dbReference>